<dbReference type="Gene3D" id="3.40.190.10">
    <property type="entry name" value="Periplasmic binding protein-like II"/>
    <property type="match status" value="1"/>
</dbReference>
<accession>G8XHK0</accession>
<feature type="compositionally biased region" description="Low complexity" evidence="1">
    <location>
        <begin position="337"/>
        <end position="362"/>
    </location>
</feature>
<evidence type="ECO:0000313" key="5">
    <source>
        <dbReference type="Proteomes" id="UP000007842"/>
    </source>
</evidence>
<dbReference type="HOGENOM" id="CLU_739469_0_0_11"/>
<dbReference type="AlphaFoldDB" id="F8JK28"/>
<dbReference type="Pfam" id="PF00496">
    <property type="entry name" value="SBP_bac_5"/>
    <property type="match status" value="1"/>
</dbReference>
<dbReference type="KEGG" id="scy:SCATT_p16440"/>
<organism evidence="4 5">
    <name type="scientific">Streptantibioticus cattleyicolor (strain ATCC 35852 / DSM 46488 / JCM 4925 / NBRC 14057 / NRRL 8057)</name>
    <name type="common">Streptomyces cattleya</name>
    <dbReference type="NCBI Taxonomy" id="1003195"/>
    <lineage>
        <taxon>Bacteria</taxon>
        <taxon>Bacillati</taxon>
        <taxon>Actinomycetota</taxon>
        <taxon>Actinomycetes</taxon>
        <taxon>Kitasatosporales</taxon>
        <taxon>Streptomycetaceae</taxon>
        <taxon>Streptantibioticus</taxon>
    </lineage>
</organism>
<gene>
    <name evidence="4" type="ordered locus">SCATT_p16440</name>
</gene>
<keyword evidence="4" id="KW-0614">Plasmid</keyword>
<dbReference type="OrthoDB" id="9803988at2"/>
<dbReference type="EMBL" id="CP003229">
    <property type="protein sequence ID" value="AEW99837.1"/>
    <property type="molecule type" value="Genomic_DNA"/>
</dbReference>
<dbReference type="PATRIC" id="fig|1003195.11.peg.93"/>
<feature type="compositionally biased region" description="Polar residues" evidence="1">
    <location>
        <begin position="364"/>
        <end position="374"/>
    </location>
</feature>
<evidence type="ECO:0000259" key="3">
    <source>
        <dbReference type="Pfam" id="PF00496"/>
    </source>
</evidence>
<dbReference type="Proteomes" id="UP000007842">
    <property type="component" value="Plasmid pSCATT"/>
</dbReference>
<accession>F8JK28</accession>
<dbReference type="SUPFAM" id="SSF53850">
    <property type="entry name" value="Periplasmic binding protein-like II"/>
    <property type="match status" value="1"/>
</dbReference>
<protein>
    <submittedName>
        <fullName evidence="4">Putative ABC transporter solute binding component</fullName>
    </submittedName>
</protein>
<dbReference type="GO" id="GO:0015833">
    <property type="term" value="P:peptide transport"/>
    <property type="evidence" value="ECO:0007669"/>
    <property type="project" value="TreeGrafter"/>
</dbReference>
<feature type="region of interest" description="Disordered" evidence="1">
    <location>
        <begin position="323"/>
        <end position="374"/>
    </location>
</feature>
<dbReference type="RefSeq" id="WP_014150556.1">
    <property type="nucleotide sequence ID" value="NC_016113.1"/>
</dbReference>
<dbReference type="PANTHER" id="PTHR30290">
    <property type="entry name" value="PERIPLASMIC BINDING COMPONENT OF ABC TRANSPORTER"/>
    <property type="match status" value="1"/>
</dbReference>
<name>F8JK28_STREN</name>
<evidence type="ECO:0000256" key="2">
    <source>
        <dbReference type="SAM" id="SignalP"/>
    </source>
</evidence>
<reference evidence="5" key="1">
    <citation type="submission" date="2011-12" db="EMBL/GenBank/DDBJ databases">
        <title>Complete genome sequence of Streptomyces cattleya strain DSM 46488.</title>
        <authorList>
            <person name="Ou H.-Y."/>
            <person name="Li P."/>
            <person name="Zhao C."/>
            <person name="O'Hagan D."/>
            <person name="Deng Z."/>
        </authorList>
    </citation>
    <scope>NUCLEOTIDE SEQUENCE [LARGE SCALE GENOMIC DNA]</scope>
    <source>
        <strain evidence="5">ATCC 35852 / DSM 46488 / JCM 4925 / NBRC 14057 / NRRL 8057</strain>
        <plasmid evidence="5">Plasmid pSCATT</plasmid>
    </source>
</reference>
<feature type="chain" id="PRO_5038463031" evidence="2">
    <location>
        <begin position="40"/>
        <end position="374"/>
    </location>
</feature>
<dbReference type="InterPro" id="IPR039424">
    <property type="entry name" value="SBP_5"/>
</dbReference>
<feature type="domain" description="Solute-binding protein family 5" evidence="3">
    <location>
        <begin position="91"/>
        <end position="340"/>
    </location>
</feature>
<dbReference type="InterPro" id="IPR000914">
    <property type="entry name" value="SBP_5_dom"/>
</dbReference>
<geneLocation type="plasmid" evidence="4 5">
    <name>pSCATT</name>
</geneLocation>
<evidence type="ECO:0000313" key="4">
    <source>
        <dbReference type="EMBL" id="AEW99837.1"/>
    </source>
</evidence>
<feature type="signal peptide" evidence="2">
    <location>
        <begin position="1"/>
        <end position="39"/>
    </location>
</feature>
<dbReference type="Gene3D" id="3.10.105.10">
    <property type="entry name" value="Dipeptide-binding Protein, Domain 3"/>
    <property type="match status" value="1"/>
</dbReference>
<keyword evidence="2" id="KW-0732">Signal</keyword>
<dbReference type="KEGG" id="sct:SCAT_p0101"/>
<proteinExistence type="predicted"/>
<evidence type="ECO:0000256" key="1">
    <source>
        <dbReference type="SAM" id="MobiDB-lite"/>
    </source>
</evidence>
<dbReference type="GO" id="GO:1904680">
    <property type="term" value="F:peptide transmembrane transporter activity"/>
    <property type="evidence" value="ECO:0007669"/>
    <property type="project" value="TreeGrafter"/>
</dbReference>
<keyword evidence="5" id="KW-1185">Reference proteome</keyword>
<sequence length="374" mass="39077">MPTPPSTAPFRDRGPSRPRHRTALAALALTALLAGGCSAGADQSPNGPGVLAVGTGFTPDSLDPARINTAFTWYVDPAYDPLIYLAPDGSLHPRLALSWRYVGSGNRVFEIRLRPHVRFSDGTPLTADVVKRNIAYFRGAGGGAAPYLAPVTSVDVIDPLTVRLTLSRPDPLLAQVFTQDHQAGDVISATALDRPGRLATRTFGAGPYVLDAAATVADDHYTYVPNPGYWNRAAVPRHKLVIKVLPNADTALAALRTGQVDAVQGDQTTVDAARTAGLNIADAPHVVWGLALADRAGTLSTPLGDVLVRQALNYAVDRRAITKASSAATAPPPNSSCPPARTDPTPTTATPTTRPGPVTRTASPCRSSSAPTAA</sequence>